<dbReference type="PANTHER" id="PTHR42718">
    <property type="entry name" value="MAJOR FACILITATOR SUPERFAMILY MULTIDRUG TRANSPORTER MFSC"/>
    <property type="match status" value="1"/>
</dbReference>
<feature type="transmembrane region" description="Helical" evidence="5">
    <location>
        <begin position="662"/>
        <end position="684"/>
    </location>
</feature>
<dbReference type="CDD" id="cd17476">
    <property type="entry name" value="MFS_Amf1_MDR_like"/>
    <property type="match status" value="1"/>
</dbReference>
<evidence type="ECO:0000256" key="2">
    <source>
        <dbReference type="ARBA" id="ARBA00022692"/>
    </source>
</evidence>
<evidence type="ECO:0000313" key="8">
    <source>
        <dbReference type="EMBL" id="KAK4496662.1"/>
    </source>
</evidence>
<comment type="caution">
    <text evidence="8">The sequence shown here is derived from an EMBL/GenBank/DDBJ whole genome shotgun (WGS) entry which is preliminary data.</text>
</comment>
<comment type="subcellular location">
    <subcellularLocation>
        <location evidence="1">Membrane</location>
        <topology evidence="1">Multi-pass membrane protein</topology>
    </subcellularLocation>
</comment>
<feature type="transmembrane region" description="Helical" evidence="5">
    <location>
        <begin position="752"/>
        <end position="777"/>
    </location>
</feature>
<feature type="transmembrane region" description="Helical" evidence="5">
    <location>
        <begin position="475"/>
        <end position="492"/>
    </location>
</feature>
<dbReference type="Gene3D" id="2.120.10.30">
    <property type="entry name" value="TolB, C-terminal domain"/>
    <property type="match status" value="1"/>
</dbReference>
<dbReference type="Gene3D" id="1.20.1250.20">
    <property type="entry name" value="MFS general substrate transporter like domains"/>
    <property type="match status" value="2"/>
</dbReference>
<gene>
    <name evidence="8" type="ORF">PRZ48_012644</name>
</gene>
<feature type="transmembrane region" description="Helical" evidence="5">
    <location>
        <begin position="727"/>
        <end position="746"/>
    </location>
</feature>
<dbReference type="Pfam" id="PF07690">
    <property type="entry name" value="MFS_1"/>
    <property type="match status" value="1"/>
</dbReference>
<feature type="transmembrane region" description="Helical" evidence="5">
    <location>
        <begin position="624"/>
        <end position="642"/>
    </location>
</feature>
<dbReference type="InterPro" id="IPR011042">
    <property type="entry name" value="6-blade_b-propeller_TolB-like"/>
</dbReference>
<keyword evidence="9" id="KW-1185">Reference proteome</keyword>
<keyword evidence="6" id="KW-0732">Signal</keyword>
<feature type="transmembrane region" description="Helical" evidence="5">
    <location>
        <begin position="789"/>
        <end position="809"/>
    </location>
</feature>
<organism evidence="8 9">
    <name type="scientific">Zasmidium cellare</name>
    <name type="common">Wine cellar mold</name>
    <name type="synonym">Racodium cellare</name>
    <dbReference type="NCBI Taxonomy" id="395010"/>
    <lineage>
        <taxon>Eukaryota</taxon>
        <taxon>Fungi</taxon>
        <taxon>Dikarya</taxon>
        <taxon>Ascomycota</taxon>
        <taxon>Pezizomycotina</taxon>
        <taxon>Dothideomycetes</taxon>
        <taxon>Dothideomycetidae</taxon>
        <taxon>Mycosphaerellales</taxon>
        <taxon>Mycosphaerellaceae</taxon>
        <taxon>Zasmidium</taxon>
    </lineage>
</organism>
<name>A0ABR0E5F7_ZASCE</name>
<feature type="transmembrane region" description="Helical" evidence="5">
    <location>
        <begin position="593"/>
        <end position="612"/>
    </location>
</feature>
<dbReference type="InterPro" id="IPR020846">
    <property type="entry name" value="MFS_dom"/>
</dbReference>
<evidence type="ECO:0000256" key="6">
    <source>
        <dbReference type="SAM" id="SignalP"/>
    </source>
</evidence>
<feature type="transmembrane region" description="Helical" evidence="5">
    <location>
        <begin position="561"/>
        <end position="581"/>
    </location>
</feature>
<reference evidence="8 9" key="1">
    <citation type="journal article" date="2023" name="G3 (Bethesda)">
        <title>A chromosome-level genome assembly of Zasmidium syzygii isolated from banana leaves.</title>
        <authorList>
            <person name="van Westerhoven A.C."/>
            <person name="Mehrabi R."/>
            <person name="Talebi R."/>
            <person name="Steentjes M.B.F."/>
            <person name="Corcolon B."/>
            <person name="Chong P.A."/>
            <person name="Kema G.H.J."/>
            <person name="Seidl M.F."/>
        </authorList>
    </citation>
    <scope>NUCLEOTIDE SEQUENCE [LARGE SCALE GENOMIC DNA]</scope>
    <source>
        <strain evidence="8 9">P124</strain>
    </source>
</reference>
<feature type="transmembrane region" description="Helical" evidence="5">
    <location>
        <begin position="504"/>
        <end position="523"/>
    </location>
</feature>
<dbReference type="InterPro" id="IPR011701">
    <property type="entry name" value="MFS"/>
</dbReference>
<accession>A0ABR0E5F7</accession>
<dbReference type="Proteomes" id="UP001305779">
    <property type="component" value="Unassembled WGS sequence"/>
</dbReference>
<evidence type="ECO:0000259" key="7">
    <source>
        <dbReference type="PROSITE" id="PS50850"/>
    </source>
</evidence>
<feature type="signal peptide" evidence="6">
    <location>
        <begin position="1"/>
        <end position="17"/>
    </location>
</feature>
<dbReference type="SUPFAM" id="SSF103473">
    <property type="entry name" value="MFS general substrate transporter"/>
    <property type="match status" value="1"/>
</dbReference>
<dbReference type="SUPFAM" id="SSF63829">
    <property type="entry name" value="Calcium-dependent phosphotriesterase"/>
    <property type="match status" value="1"/>
</dbReference>
<protein>
    <recommendedName>
        <fullName evidence="7">Major facilitator superfamily (MFS) profile domain-containing protein</fullName>
    </recommendedName>
</protein>
<dbReference type="InterPro" id="IPR036259">
    <property type="entry name" value="MFS_trans_sf"/>
</dbReference>
<keyword evidence="2 5" id="KW-0812">Transmembrane</keyword>
<evidence type="ECO:0000256" key="4">
    <source>
        <dbReference type="ARBA" id="ARBA00023136"/>
    </source>
</evidence>
<dbReference type="PANTHER" id="PTHR42718:SF41">
    <property type="entry name" value="MFS TRANSPORTER OF UNKOWN SPECIFICITY (AFU_ORTHOLOGUE AFUA_5G09940)-RELATED"/>
    <property type="match status" value="1"/>
</dbReference>
<feature type="domain" description="Major facilitator superfamily (MFS) profile" evidence="7">
    <location>
        <begin position="407"/>
        <end position="853"/>
    </location>
</feature>
<feature type="chain" id="PRO_5045711817" description="Major facilitator superfamily (MFS) profile domain-containing protein" evidence="6">
    <location>
        <begin position="18"/>
        <end position="896"/>
    </location>
</feature>
<feature type="transmembrane region" description="Helical" evidence="5">
    <location>
        <begin position="829"/>
        <end position="849"/>
    </location>
</feature>
<evidence type="ECO:0000256" key="5">
    <source>
        <dbReference type="SAM" id="Phobius"/>
    </source>
</evidence>
<feature type="transmembrane region" description="Helical" evidence="5">
    <location>
        <begin position="405"/>
        <end position="432"/>
    </location>
</feature>
<proteinExistence type="predicted"/>
<dbReference type="PROSITE" id="PS50850">
    <property type="entry name" value="MFS"/>
    <property type="match status" value="1"/>
</dbReference>
<keyword evidence="4 5" id="KW-0472">Membrane</keyword>
<dbReference type="EMBL" id="JAXOVC010000010">
    <property type="protein sequence ID" value="KAK4496662.1"/>
    <property type="molecule type" value="Genomic_DNA"/>
</dbReference>
<feature type="transmembrane region" description="Helical" evidence="5">
    <location>
        <begin position="699"/>
        <end position="720"/>
    </location>
</feature>
<sequence>MLLHSLVVLAAASIAQALSNAVPVFSENRTWIENLAVRYTNGYVLPATASSAVLYQVDPITRRHEVVHNFSDYGDAIMSIANIGPDLFVINTMYCDIYQLECTPGTGITWRVDLRGRHHPRGSFENRKDWKQNPRPSAAKVQQLAKGPDPKSLLNGAAALNDHVVLMVDQNLGGIWAVDVFRGNPRLVLRDPTMSPTFNGSEPQGNGVNGIRVRNGTLYYNNPSQGILARIPIDPRTGEKRGGPTIIASGLSPDDFEIDEQKGFAYIVDPDNSQLLQTSLQNGSSQAIANGLAGPTTARWKTYGKTLYVATTGGYDQWTNGNPTVPAVVYEVDSPKTSLKAMSTTTVTYKSEAYESTLPSSSAPQDNAQFTAHQSYISLEAALATTPQEHVARASNSKAAKYRELFITTLIIACNLIQFISNAVGIVAGLTIGKQLGIDGGPSQANWMAASYSLTQGTFVLIAGRLGAIYGHNSILLIGSAIFTLFSLVNGFCEDYVSFASVRALTGIGGALIMPSAVAMLSITTPPGKLRNFCIGLFAASAPLGGWLGALLAGIFSDWRWIFWLMTIMMAVVTGILFFILPKEQAVDPNGRIDYVGAFLGVASLIMFNFVWNQAPTAGWDTSYIIVILVASVVSFTAFIVWERKYATEPIMPLSIFKTPTFSALVTVVMFSYMAFATSLWYMVAWQQLLRHWTPMKIAIGWIPFGLGAVASTFLAAWLIPRLAAQWIVVIGASCIGVSNLLLATMPEQQTYWAQTFPAILIGSLCPDFVFTAAQIIACNSVSRRQQGVAASLIGTLNLYSCSLGLGFSGTIESQIDLRTTDPTKGYRAALYFGAGLAVVAVVVSSVFVRVPEDKREGWTEADDGDPATVMVSGNDAIPLETQMGSSIQMRVQPTT</sequence>
<keyword evidence="3 5" id="KW-1133">Transmembrane helix</keyword>
<evidence type="ECO:0000256" key="3">
    <source>
        <dbReference type="ARBA" id="ARBA00022989"/>
    </source>
</evidence>
<evidence type="ECO:0000256" key="1">
    <source>
        <dbReference type="ARBA" id="ARBA00004141"/>
    </source>
</evidence>
<feature type="transmembrane region" description="Helical" evidence="5">
    <location>
        <begin position="535"/>
        <end position="555"/>
    </location>
</feature>
<evidence type="ECO:0000313" key="9">
    <source>
        <dbReference type="Proteomes" id="UP001305779"/>
    </source>
</evidence>